<reference evidence="2 3" key="1">
    <citation type="submission" date="2019-06" db="EMBL/GenBank/DDBJ databases">
        <title>A chromosomal-level reference genome of Carpinus fangiana (Coryloideae, Betulaceae).</title>
        <authorList>
            <person name="Yang X."/>
            <person name="Wang Z."/>
            <person name="Zhang L."/>
            <person name="Hao G."/>
            <person name="Liu J."/>
            <person name="Yang Y."/>
        </authorList>
    </citation>
    <scope>NUCLEOTIDE SEQUENCE [LARGE SCALE GENOMIC DNA]</scope>
    <source>
        <strain evidence="2">Cfa_2016G</strain>
        <tissue evidence="2">Leaf</tissue>
    </source>
</reference>
<keyword evidence="3" id="KW-1185">Reference proteome</keyword>
<dbReference type="PANTHER" id="PTHR34666">
    <property type="entry name" value="EXPRESSED PROTEIN"/>
    <property type="match status" value="1"/>
</dbReference>
<dbReference type="OrthoDB" id="1917400at2759"/>
<dbReference type="PANTHER" id="PTHR34666:SF7">
    <property type="match status" value="1"/>
</dbReference>
<evidence type="ECO:0000313" key="2">
    <source>
        <dbReference type="EMBL" id="KAE8100280.1"/>
    </source>
</evidence>
<dbReference type="AlphaFoldDB" id="A0A5N6RQ77"/>
<dbReference type="Proteomes" id="UP000327013">
    <property type="component" value="Chromosome 7"/>
</dbReference>
<organism evidence="2 3">
    <name type="scientific">Carpinus fangiana</name>
    <dbReference type="NCBI Taxonomy" id="176857"/>
    <lineage>
        <taxon>Eukaryota</taxon>
        <taxon>Viridiplantae</taxon>
        <taxon>Streptophyta</taxon>
        <taxon>Embryophyta</taxon>
        <taxon>Tracheophyta</taxon>
        <taxon>Spermatophyta</taxon>
        <taxon>Magnoliopsida</taxon>
        <taxon>eudicotyledons</taxon>
        <taxon>Gunneridae</taxon>
        <taxon>Pentapetalae</taxon>
        <taxon>rosids</taxon>
        <taxon>fabids</taxon>
        <taxon>Fagales</taxon>
        <taxon>Betulaceae</taxon>
        <taxon>Carpinus</taxon>
    </lineage>
</organism>
<protein>
    <submittedName>
        <fullName evidence="2">Uncharacterized protein</fullName>
    </submittedName>
</protein>
<evidence type="ECO:0000313" key="3">
    <source>
        <dbReference type="Proteomes" id="UP000327013"/>
    </source>
</evidence>
<evidence type="ECO:0000256" key="1">
    <source>
        <dbReference type="SAM" id="MobiDB-lite"/>
    </source>
</evidence>
<feature type="compositionally biased region" description="Basic and acidic residues" evidence="1">
    <location>
        <begin position="37"/>
        <end position="54"/>
    </location>
</feature>
<feature type="region of interest" description="Disordered" evidence="1">
    <location>
        <begin position="1"/>
        <end position="57"/>
    </location>
</feature>
<sequence length="172" mass="19002">MATEDFSFPTTGNTFPPCSIDSPPLWRLSPAASPNSSHEELPNGAAKGEDHRNDEEDCFATGQIKYSQRKSFSSVEGCRRVGNDDDDDDEEDKMDMLWEDFNEELSRNSSTSRSNTSSSRDIVELGCGKALTASKTHGAALTTRKPGMVAIMKVLKKLFLLQNSHRKLKIKG</sequence>
<gene>
    <name evidence="2" type="ORF">FH972_018195</name>
</gene>
<name>A0A5N6RQ77_9ROSI</name>
<feature type="compositionally biased region" description="Acidic residues" evidence="1">
    <location>
        <begin position="84"/>
        <end position="95"/>
    </location>
</feature>
<dbReference type="EMBL" id="CM017327">
    <property type="protein sequence ID" value="KAE8100280.1"/>
    <property type="molecule type" value="Genomic_DNA"/>
</dbReference>
<feature type="region of interest" description="Disordered" evidence="1">
    <location>
        <begin position="75"/>
        <end position="95"/>
    </location>
</feature>
<accession>A0A5N6RQ77</accession>
<proteinExistence type="predicted"/>